<name>A0A8J5WLJ1_ZIZPA</name>
<dbReference type="AlphaFoldDB" id="A0A8J5WLJ1"/>
<gene>
    <name evidence="1" type="ORF">GUJ93_ZPchr0011g28241</name>
</gene>
<comment type="caution">
    <text evidence="1">The sequence shown here is derived from an EMBL/GenBank/DDBJ whole genome shotgun (WGS) entry which is preliminary data.</text>
</comment>
<organism evidence="1 2">
    <name type="scientific">Zizania palustris</name>
    <name type="common">Northern wild rice</name>
    <dbReference type="NCBI Taxonomy" id="103762"/>
    <lineage>
        <taxon>Eukaryota</taxon>
        <taxon>Viridiplantae</taxon>
        <taxon>Streptophyta</taxon>
        <taxon>Embryophyta</taxon>
        <taxon>Tracheophyta</taxon>
        <taxon>Spermatophyta</taxon>
        <taxon>Magnoliopsida</taxon>
        <taxon>Liliopsida</taxon>
        <taxon>Poales</taxon>
        <taxon>Poaceae</taxon>
        <taxon>BOP clade</taxon>
        <taxon>Oryzoideae</taxon>
        <taxon>Oryzeae</taxon>
        <taxon>Zizaniinae</taxon>
        <taxon>Zizania</taxon>
    </lineage>
</organism>
<accession>A0A8J5WLJ1</accession>
<proteinExistence type="predicted"/>
<dbReference type="Proteomes" id="UP000729402">
    <property type="component" value="Unassembled WGS sequence"/>
</dbReference>
<sequence>MDIDPEPSSSPFDVAYLYAVFDTVADDPNGVSSAIVAEGVTSVIVIGVDILGDVAIGSSVSTIAADTTVPTNAAAGAPSTVTDASRQEGRVIVVVH</sequence>
<evidence type="ECO:0000313" key="1">
    <source>
        <dbReference type="EMBL" id="KAG8091248.1"/>
    </source>
</evidence>
<protein>
    <submittedName>
        <fullName evidence="1">Uncharacterized protein</fullName>
    </submittedName>
</protein>
<reference evidence="1" key="2">
    <citation type="submission" date="2021-02" db="EMBL/GenBank/DDBJ databases">
        <authorList>
            <person name="Kimball J.A."/>
            <person name="Haas M.W."/>
            <person name="Macchietto M."/>
            <person name="Kono T."/>
            <person name="Duquette J."/>
            <person name="Shao M."/>
        </authorList>
    </citation>
    <scope>NUCLEOTIDE SEQUENCE</scope>
    <source>
        <tissue evidence="1">Fresh leaf tissue</tissue>
    </source>
</reference>
<keyword evidence="2" id="KW-1185">Reference proteome</keyword>
<evidence type="ECO:0000313" key="2">
    <source>
        <dbReference type="Proteomes" id="UP000729402"/>
    </source>
</evidence>
<reference evidence="1" key="1">
    <citation type="journal article" date="2021" name="bioRxiv">
        <title>Whole Genome Assembly and Annotation of Northern Wild Rice, Zizania palustris L., Supports a Whole Genome Duplication in the Zizania Genus.</title>
        <authorList>
            <person name="Haas M."/>
            <person name="Kono T."/>
            <person name="Macchietto M."/>
            <person name="Millas R."/>
            <person name="McGilp L."/>
            <person name="Shao M."/>
            <person name="Duquette J."/>
            <person name="Hirsch C.N."/>
            <person name="Kimball J."/>
        </authorList>
    </citation>
    <scope>NUCLEOTIDE SEQUENCE</scope>
    <source>
        <tissue evidence="1">Fresh leaf tissue</tissue>
    </source>
</reference>
<dbReference type="EMBL" id="JAAALK010000081">
    <property type="protein sequence ID" value="KAG8091248.1"/>
    <property type="molecule type" value="Genomic_DNA"/>
</dbReference>